<dbReference type="Proteomes" id="UP000199400">
    <property type="component" value="Unassembled WGS sequence"/>
</dbReference>
<evidence type="ECO:0000313" key="3">
    <source>
        <dbReference type="EMBL" id="SFD94731.1"/>
    </source>
</evidence>
<dbReference type="STRING" id="54.SAMN02745121_02373"/>
<evidence type="ECO:0000256" key="1">
    <source>
        <dbReference type="SAM" id="SignalP"/>
    </source>
</evidence>
<gene>
    <name evidence="3" type="ORF">SAMN02745121_02373</name>
</gene>
<keyword evidence="4" id="KW-1185">Reference proteome</keyword>
<dbReference type="InterPro" id="IPR045426">
    <property type="entry name" value="ADYC"/>
</dbReference>
<dbReference type="PROSITE" id="PS51257">
    <property type="entry name" value="PROKAR_LIPOPROTEIN"/>
    <property type="match status" value="1"/>
</dbReference>
<feature type="chain" id="PRO_5011549310" description="ADYC domain-containing protein" evidence="1">
    <location>
        <begin position="22"/>
        <end position="356"/>
    </location>
</feature>
<feature type="signal peptide" evidence="1">
    <location>
        <begin position="1"/>
        <end position="21"/>
    </location>
</feature>
<reference evidence="4" key="1">
    <citation type="submission" date="2016-10" db="EMBL/GenBank/DDBJ databases">
        <authorList>
            <person name="Varghese N."/>
            <person name="Submissions S."/>
        </authorList>
    </citation>
    <scope>NUCLEOTIDE SEQUENCE [LARGE SCALE GENOMIC DNA]</scope>
    <source>
        <strain evidence="4">ATCC 25963</strain>
    </source>
</reference>
<name>A0A1I1WID0_9BACT</name>
<dbReference type="AlphaFoldDB" id="A0A1I1WID0"/>
<sequence>MMLRRLSLAGVLALSVTTSLFVGCDPPANHDGPADAAGDDDLLFRTTYGSGSGANPPVYGNTSALGEHAFNELDLTHAPHDGHVFQHVHLWDRARSAYAPDPLDAVWVDGAGEIHGSLGATQYSGGDFIRSRWTIDVLTPTGTLTRELYIHAHQYHPTEDYHGYTFSFPDDPAYGAHAVDPGRVRDLGATAGACTVAEDGSIEAIVLAGHHVDPVTSVVSARSDTMLIACLSGAMGKALKWGYRPQALGASAYQAAIRMVRADYCGDGVSWTEPGQAIDIKDEWPVHDWSNPAQFTETEAIWGPNGALCLGTPRLQDEFDYADITCPGGARPACSPGDTLATYQPAAMIWTRIRPN</sequence>
<dbReference type="OrthoDB" id="8066319at2"/>
<dbReference type="EMBL" id="FOMX01000006">
    <property type="protein sequence ID" value="SFD94731.1"/>
    <property type="molecule type" value="Genomic_DNA"/>
</dbReference>
<proteinExistence type="predicted"/>
<evidence type="ECO:0000259" key="2">
    <source>
        <dbReference type="Pfam" id="PF20032"/>
    </source>
</evidence>
<accession>A0A1I1WID0</accession>
<keyword evidence="1" id="KW-0732">Signal</keyword>
<dbReference type="Pfam" id="PF20032">
    <property type="entry name" value="ADYC"/>
    <property type="match status" value="1"/>
</dbReference>
<feature type="domain" description="ADYC" evidence="2">
    <location>
        <begin position="125"/>
        <end position="315"/>
    </location>
</feature>
<organism evidence="3 4">
    <name type="scientific">Nannocystis exedens</name>
    <dbReference type="NCBI Taxonomy" id="54"/>
    <lineage>
        <taxon>Bacteria</taxon>
        <taxon>Pseudomonadati</taxon>
        <taxon>Myxococcota</taxon>
        <taxon>Polyangia</taxon>
        <taxon>Nannocystales</taxon>
        <taxon>Nannocystaceae</taxon>
        <taxon>Nannocystis</taxon>
    </lineage>
</organism>
<protein>
    <recommendedName>
        <fullName evidence="2">ADYC domain-containing protein</fullName>
    </recommendedName>
</protein>
<evidence type="ECO:0000313" key="4">
    <source>
        <dbReference type="Proteomes" id="UP000199400"/>
    </source>
</evidence>
<dbReference type="RefSeq" id="WP_143140434.1">
    <property type="nucleotide sequence ID" value="NZ_FOMX01000006.1"/>
</dbReference>